<dbReference type="EMBL" id="BQNB010010808">
    <property type="protein sequence ID" value="GJS82225.1"/>
    <property type="molecule type" value="Genomic_DNA"/>
</dbReference>
<protein>
    <recommendedName>
        <fullName evidence="5">Reverse transcriptase zinc-binding domain-containing protein</fullName>
    </recommendedName>
</protein>
<feature type="signal peptide" evidence="2">
    <location>
        <begin position="1"/>
        <end position="23"/>
    </location>
</feature>
<evidence type="ECO:0000313" key="4">
    <source>
        <dbReference type="Proteomes" id="UP001151760"/>
    </source>
</evidence>
<keyword evidence="2" id="KW-0732">Signal</keyword>
<dbReference type="PANTHER" id="PTHR36617">
    <property type="entry name" value="PROTEIN, PUTATIVE-RELATED"/>
    <property type="match status" value="1"/>
</dbReference>
<dbReference type="Proteomes" id="UP001151760">
    <property type="component" value="Unassembled WGS sequence"/>
</dbReference>
<accession>A0ABQ4YZC1</accession>
<keyword evidence="1" id="KW-0472">Membrane</keyword>
<reference evidence="3" key="2">
    <citation type="submission" date="2022-01" db="EMBL/GenBank/DDBJ databases">
        <authorList>
            <person name="Yamashiro T."/>
            <person name="Shiraishi A."/>
            <person name="Satake H."/>
            <person name="Nakayama K."/>
        </authorList>
    </citation>
    <scope>NUCLEOTIDE SEQUENCE</scope>
</reference>
<feature type="transmembrane region" description="Helical" evidence="1">
    <location>
        <begin position="263"/>
        <end position="287"/>
    </location>
</feature>
<keyword evidence="1" id="KW-0812">Transmembrane</keyword>
<keyword evidence="4" id="KW-1185">Reference proteome</keyword>
<evidence type="ECO:0000256" key="1">
    <source>
        <dbReference type="SAM" id="Phobius"/>
    </source>
</evidence>
<sequence length="328" mass="37674">MAIRVCRRTLFFTLSLLNTPASLLHLPTGLCLGDSDISRLILEKTLVRLGLSDMLRERPDLRPLRCSPLTFGIMDSECCDTSWIFEFLPEHPSKLRRAFTSFSFSCCTFSWCTFQLLLVTTDDNTCRSILEGLRRTRFPRLFALELNKSISVGEKLQHSVDTSFRRPVRGGSESAQPESLSELIEEVILSNSRDRWFWDMNGSGTYRVKDVRNMLDDFFLPKDEVATRWLPHLPIKLNVFAWRLYLDRLPTKSNLIRRGIQSLGLFVVGGMWCGCLVALTPSGFLGCCRLKWVPGLKVYLKEFGMFPGGRFGCTEIWRFFRQKSLGKQ</sequence>
<gene>
    <name evidence="3" type="ORF">Tco_0748766</name>
</gene>
<feature type="chain" id="PRO_5047282598" description="Reverse transcriptase zinc-binding domain-containing protein" evidence="2">
    <location>
        <begin position="24"/>
        <end position="328"/>
    </location>
</feature>
<dbReference type="PANTHER" id="PTHR36617:SF15">
    <property type="entry name" value="REVERSE TRANSCRIPTASE ZINC-BINDING DOMAIN-CONTAINING PROTEIN"/>
    <property type="match status" value="1"/>
</dbReference>
<evidence type="ECO:0000313" key="3">
    <source>
        <dbReference type="EMBL" id="GJS82225.1"/>
    </source>
</evidence>
<proteinExistence type="predicted"/>
<evidence type="ECO:0008006" key="5">
    <source>
        <dbReference type="Google" id="ProtNLM"/>
    </source>
</evidence>
<keyword evidence="1" id="KW-1133">Transmembrane helix</keyword>
<name>A0ABQ4YZC1_9ASTR</name>
<organism evidence="3 4">
    <name type="scientific">Tanacetum coccineum</name>
    <dbReference type="NCBI Taxonomy" id="301880"/>
    <lineage>
        <taxon>Eukaryota</taxon>
        <taxon>Viridiplantae</taxon>
        <taxon>Streptophyta</taxon>
        <taxon>Embryophyta</taxon>
        <taxon>Tracheophyta</taxon>
        <taxon>Spermatophyta</taxon>
        <taxon>Magnoliopsida</taxon>
        <taxon>eudicotyledons</taxon>
        <taxon>Gunneridae</taxon>
        <taxon>Pentapetalae</taxon>
        <taxon>asterids</taxon>
        <taxon>campanulids</taxon>
        <taxon>Asterales</taxon>
        <taxon>Asteraceae</taxon>
        <taxon>Asteroideae</taxon>
        <taxon>Anthemideae</taxon>
        <taxon>Anthemidinae</taxon>
        <taxon>Tanacetum</taxon>
    </lineage>
</organism>
<evidence type="ECO:0000256" key="2">
    <source>
        <dbReference type="SAM" id="SignalP"/>
    </source>
</evidence>
<comment type="caution">
    <text evidence="3">The sequence shown here is derived from an EMBL/GenBank/DDBJ whole genome shotgun (WGS) entry which is preliminary data.</text>
</comment>
<reference evidence="3" key="1">
    <citation type="journal article" date="2022" name="Int. J. Mol. Sci.">
        <title>Draft Genome of Tanacetum Coccineum: Genomic Comparison of Closely Related Tanacetum-Family Plants.</title>
        <authorList>
            <person name="Yamashiro T."/>
            <person name="Shiraishi A."/>
            <person name="Nakayama K."/>
            <person name="Satake H."/>
        </authorList>
    </citation>
    <scope>NUCLEOTIDE SEQUENCE</scope>
</reference>